<protein>
    <submittedName>
        <fullName evidence="1">Uncharacterized protein</fullName>
    </submittedName>
</protein>
<proteinExistence type="predicted"/>
<dbReference type="Proteomes" id="UP001407347">
    <property type="component" value="Unassembled WGS sequence"/>
</dbReference>
<evidence type="ECO:0000313" key="1">
    <source>
        <dbReference type="EMBL" id="MEN3238316.1"/>
    </source>
</evidence>
<dbReference type="EMBL" id="JAQYXP010000005">
    <property type="protein sequence ID" value="MEN3238316.1"/>
    <property type="molecule type" value="Genomic_DNA"/>
</dbReference>
<sequence>MPDEDLEEARPRARVVSTEEVVALIRDGVRVAGSQAVFARLHRLNEGDLSSTLSGARRPTAPVMAAVGARRAIVIEERAYG</sequence>
<keyword evidence="2" id="KW-1185">Reference proteome</keyword>
<name>A0ABV0A566_9HYPH</name>
<reference evidence="1 2" key="1">
    <citation type="journal article" date="2023" name="PLoS ONE">
        <title>Complete genome assembly of Hawai'i environmental nontuberculous mycobacteria reveals unexpected co-isolation with methylobacteria.</title>
        <authorList>
            <person name="Hendrix J."/>
            <person name="Epperson L.E."/>
            <person name="Tong E.I."/>
            <person name="Chan Y.L."/>
            <person name="Hasan N.A."/>
            <person name="Dawrs S.N."/>
            <person name="Norton G.J."/>
            <person name="Virdi R."/>
            <person name="Crooks J.L."/>
            <person name="Chan E.D."/>
            <person name="Honda J.R."/>
            <person name="Strong M."/>
        </authorList>
    </citation>
    <scope>NUCLEOTIDE SEQUENCE [LARGE SCALE GENOMIC DNA]</scope>
    <source>
        <strain evidence="1 2">NJH_HI04-1</strain>
    </source>
</reference>
<evidence type="ECO:0000313" key="2">
    <source>
        <dbReference type="Proteomes" id="UP001407347"/>
    </source>
</evidence>
<organism evidence="1 2">
    <name type="scientific">Methylobacterium ajmalii</name>
    <dbReference type="NCBI Taxonomy" id="2738439"/>
    <lineage>
        <taxon>Bacteria</taxon>
        <taxon>Pseudomonadati</taxon>
        <taxon>Pseudomonadota</taxon>
        <taxon>Alphaproteobacteria</taxon>
        <taxon>Hyphomicrobiales</taxon>
        <taxon>Methylobacteriaceae</taxon>
        <taxon>Methylobacterium</taxon>
    </lineage>
</organism>
<accession>A0ABV0A566</accession>
<gene>
    <name evidence="1" type="ORF">PUR29_33245</name>
</gene>
<comment type="caution">
    <text evidence="1">The sequence shown here is derived from an EMBL/GenBank/DDBJ whole genome shotgun (WGS) entry which is preliminary data.</text>
</comment>
<dbReference type="RefSeq" id="WP_346013612.1">
    <property type="nucleotide sequence ID" value="NZ_JAQYXP010000005.1"/>
</dbReference>